<dbReference type="Proteomes" id="UP000077875">
    <property type="component" value="Chromosome"/>
</dbReference>
<proteinExistence type="predicted"/>
<gene>
    <name evidence="1" type="ORF">A5892_05125</name>
</gene>
<dbReference type="KEGG" id="haa:A5892_05125"/>
<dbReference type="RefSeq" id="WP_064121890.1">
    <property type="nucleotide sequence ID" value="NZ_CP015243.1"/>
</dbReference>
<protein>
    <submittedName>
        <fullName evidence="1">Uncharacterized protein</fullName>
    </submittedName>
</protein>
<dbReference type="EMBL" id="CP015243">
    <property type="protein sequence ID" value="ANF56924.1"/>
    <property type="molecule type" value="Genomic_DNA"/>
</dbReference>
<reference evidence="1 2" key="1">
    <citation type="submission" date="2016-04" db="EMBL/GenBank/DDBJ databases">
        <title>Complete Genome Sequence of Halotalea alkalilenta IHB B 13600.</title>
        <authorList>
            <person name="Swarnkar M.K."/>
            <person name="Sharma A."/>
            <person name="Kaushal K."/>
            <person name="Soni R."/>
            <person name="Rana S."/>
            <person name="Singh A.K."/>
            <person name="Gulati A."/>
        </authorList>
    </citation>
    <scope>NUCLEOTIDE SEQUENCE [LARGE SCALE GENOMIC DNA]</scope>
    <source>
        <strain evidence="1 2">IHB B 13600</strain>
    </source>
</reference>
<dbReference type="AlphaFoldDB" id="A0A172YCH9"/>
<organism evidence="1 2">
    <name type="scientific">Halotalea alkalilenta</name>
    <dbReference type="NCBI Taxonomy" id="376489"/>
    <lineage>
        <taxon>Bacteria</taxon>
        <taxon>Pseudomonadati</taxon>
        <taxon>Pseudomonadota</taxon>
        <taxon>Gammaproteobacteria</taxon>
        <taxon>Oceanospirillales</taxon>
        <taxon>Halomonadaceae</taxon>
        <taxon>Halotalea</taxon>
    </lineage>
</organism>
<evidence type="ECO:0000313" key="2">
    <source>
        <dbReference type="Proteomes" id="UP000077875"/>
    </source>
</evidence>
<accession>A0A172YCH9</accession>
<sequence length="140" mass="15561">MPESRFYAKAVAGWPALLARLIALSEAPADRLAIILGDTARLASLGTPEENPSAAELLAWAHVRPPLWAAKTALFLLVQMPRRPAPESEEERAAWAYLWLRLRPRESLVAALAALPEYLRATLADDLDQAWRDQVSQRLV</sequence>
<keyword evidence="2" id="KW-1185">Reference proteome</keyword>
<dbReference type="STRING" id="376489.A5892_05125"/>
<name>A0A172YCH9_9GAMM</name>
<evidence type="ECO:0000313" key="1">
    <source>
        <dbReference type="EMBL" id="ANF56924.1"/>
    </source>
</evidence>